<dbReference type="PANTHER" id="PTHR42939:SF1">
    <property type="entry name" value="ABC TRANSPORTER ATP-BINDING PROTEIN ALBC-RELATED"/>
    <property type="match status" value="1"/>
</dbReference>
<dbReference type="SUPFAM" id="SSF52540">
    <property type="entry name" value="P-loop containing nucleoside triphosphate hydrolases"/>
    <property type="match status" value="1"/>
</dbReference>
<keyword evidence="6" id="KW-1185">Reference proteome</keyword>
<dbReference type="PANTHER" id="PTHR42939">
    <property type="entry name" value="ABC TRANSPORTER ATP-BINDING PROTEIN ALBC-RELATED"/>
    <property type="match status" value="1"/>
</dbReference>
<protein>
    <submittedName>
        <fullName evidence="5">ABC-type multidrug transport system ATPase subunit</fullName>
    </submittedName>
</protein>
<proteinExistence type="predicted"/>
<dbReference type="InterPro" id="IPR051782">
    <property type="entry name" value="ABC_Transporter_VariousFunc"/>
</dbReference>
<organism evidence="5 6">
    <name type="scientific">Kribbella aluminosa</name>
    <dbReference type="NCBI Taxonomy" id="416017"/>
    <lineage>
        <taxon>Bacteria</taxon>
        <taxon>Bacillati</taxon>
        <taxon>Actinomycetota</taxon>
        <taxon>Actinomycetes</taxon>
        <taxon>Propionibacteriales</taxon>
        <taxon>Kribbellaceae</taxon>
        <taxon>Kribbella</taxon>
    </lineage>
</organism>
<sequence>MSVVIETTHVLERVDLELRSGQAMGLVGANGSGKTTVLQVLATLRRPRTGSGEVLGADLSRSVAAQVRRQICLVGHQPALYPQLSLRENLRFVAALLGRGDAVVESALETVGLLRAADRRADRCSQGMRRRADLARVLIGEPRLLLLDEADSGLDPAARELVDHLVASVRGRGGAAVVVSHDRERLGGLVDNVVEVRDGRLVRQVSS</sequence>
<evidence type="ECO:0000256" key="3">
    <source>
        <dbReference type="ARBA" id="ARBA00022840"/>
    </source>
</evidence>
<dbReference type="Proteomes" id="UP000755585">
    <property type="component" value="Unassembled WGS sequence"/>
</dbReference>
<keyword evidence="3" id="KW-0067">ATP-binding</keyword>
<evidence type="ECO:0000256" key="1">
    <source>
        <dbReference type="ARBA" id="ARBA00022448"/>
    </source>
</evidence>
<dbReference type="EMBL" id="JAGINT010000001">
    <property type="protein sequence ID" value="MBP2349001.1"/>
    <property type="molecule type" value="Genomic_DNA"/>
</dbReference>
<gene>
    <name evidence="5" type="ORF">JOF29_000084</name>
</gene>
<reference evidence="5 6" key="1">
    <citation type="submission" date="2021-03" db="EMBL/GenBank/DDBJ databases">
        <title>Sequencing the genomes of 1000 actinobacteria strains.</title>
        <authorList>
            <person name="Klenk H.-P."/>
        </authorList>
    </citation>
    <scope>NUCLEOTIDE SEQUENCE [LARGE SCALE GENOMIC DNA]</scope>
    <source>
        <strain evidence="5 6">DSM 18824</strain>
    </source>
</reference>
<evidence type="ECO:0000256" key="2">
    <source>
        <dbReference type="ARBA" id="ARBA00022741"/>
    </source>
</evidence>
<dbReference type="SMART" id="SM00382">
    <property type="entry name" value="AAA"/>
    <property type="match status" value="1"/>
</dbReference>
<dbReference type="PROSITE" id="PS00211">
    <property type="entry name" value="ABC_TRANSPORTER_1"/>
    <property type="match status" value="1"/>
</dbReference>
<dbReference type="InterPro" id="IPR003593">
    <property type="entry name" value="AAA+_ATPase"/>
</dbReference>
<feature type="domain" description="ABC transporter" evidence="4">
    <location>
        <begin position="1"/>
        <end position="207"/>
    </location>
</feature>
<comment type="caution">
    <text evidence="5">The sequence shown here is derived from an EMBL/GenBank/DDBJ whole genome shotgun (WGS) entry which is preliminary data.</text>
</comment>
<dbReference type="InterPro" id="IPR027417">
    <property type="entry name" value="P-loop_NTPase"/>
</dbReference>
<dbReference type="PROSITE" id="PS50893">
    <property type="entry name" value="ABC_TRANSPORTER_2"/>
    <property type="match status" value="1"/>
</dbReference>
<keyword evidence="1" id="KW-0813">Transport</keyword>
<accession>A0ABS4UBL4</accession>
<keyword evidence="2" id="KW-0547">Nucleotide-binding</keyword>
<dbReference type="CDD" id="cd03230">
    <property type="entry name" value="ABC_DR_subfamily_A"/>
    <property type="match status" value="1"/>
</dbReference>
<dbReference type="InterPro" id="IPR003439">
    <property type="entry name" value="ABC_transporter-like_ATP-bd"/>
</dbReference>
<dbReference type="Pfam" id="PF00005">
    <property type="entry name" value="ABC_tran"/>
    <property type="match status" value="1"/>
</dbReference>
<dbReference type="InterPro" id="IPR017871">
    <property type="entry name" value="ABC_transporter-like_CS"/>
</dbReference>
<dbReference type="RefSeq" id="WP_209692236.1">
    <property type="nucleotide sequence ID" value="NZ_BAAAVU010000028.1"/>
</dbReference>
<evidence type="ECO:0000313" key="5">
    <source>
        <dbReference type="EMBL" id="MBP2349001.1"/>
    </source>
</evidence>
<name>A0ABS4UBL4_9ACTN</name>
<dbReference type="Gene3D" id="3.40.50.300">
    <property type="entry name" value="P-loop containing nucleotide triphosphate hydrolases"/>
    <property type="match status" value="1"/>
</dbReference>
<evidence type="ECO:0000259" key="4">
    <source>
        <dbReference type="PROSITE" id="PS50893"/>
    </source>
</evidence>
<evidence type="ECO:0000313" key="6">
    <source>
        <dbReference type="Proteomes" id="UP000755585"/>
    </source>
</evidence>